<dbReference type="Proteomes" id="UP000091857">
    <property type="component" value="Chromosome 8"/>
</dbReference>
<dbReference type="OrthoDB" id="1930404at2759"/>
<feature type="chain" id="PRO_5012157794" evidence="2">
    <location>
        <begin position="20"/>
        <end position="107"/>
    </location>
</feature>
<dbReference type="Gramene" id="Manes.08G030600.1.v8.1">
    <property type="protein sequence ID" value="Manes.08G030600.1.v8.1.CDS"/>
    <property type="gene ID" value="Manes.08G030600.v8.1"/>
</dbReference>
<proteinExistence type="predicted"/>
<keyword evidence="2" id="KW-0732">Signal</keyword>
<sequence length="107" mass="12445">MSRPWVLVFLLLLIVFTSQFEWKQQFGNEIEATPTISRKDQINSKREEAVKEKIILSQEKNIQKLNELVQSLREQLLQCRSENIVANGTAIPLTEHLNELEQQAILD</sequence>
<evidence type="ECO:0000313" key="4">
    <source>
        <dbReference type="Proteomes" id="UP000091857"/>
    </source>
</evidence>
<evidence type="ECO:0000256" key="2">
    <source>
        <dbReference type="SAM" id="SignalP"/>
    </source>
</evidence>
<name>A0A2C9VD04_MANES</name>
<accession>A0A2C9VD04</accession>
<dbReference type="EMBL" id="CM004394">
    <property type="protein sequence ID" value="OAY42961.1"/>
    <property type="molecule type" value="Genomic_DNA"/>
</dbReference>
<dbReference type="Gramene" id="Manes.08G030600.2.v8.1">
    <property type="protein sequence ID" value="Manes.08G030600.2.v8.1.CDS"/>
    <property type="gene ID" value="Manes.08G030600.v8.1"/>
</dbReference>
<dbReference type="STRING" id="3983.A0A2C9VD04"/>
<feature type="signal peptide" evidence="2">
    <location>
        <begin position="1"/>
        <end position="19"/>
    </location>
</feature>
<reference evidence="4" key="1">
    <citation type="journal article" date="2016" name="Nat. Biotechnol.">
        <title>Sequencing wild and cultivated cassava and related species reveals extensive interspecific hybridization and genetic diversity.</title>
        <authorList>
            <person name="Bredeson J.V."/>
            <person name="Lyons J.B."/>
            <person name="Prochnik S.E."/>
            <person name="Wu G.A."/>
            <person name="Ha C.M."/>
            <person name="Edsinger-Gonzales E."/>
            <person name="Grimwood J."/>
            <person name="Schmutz J."/>
            <person name="Rabbi I.Y."/>
            <person name="Egesi C."/>
            <person name="Nauluvula P."/>
            <person name="Lebot V."/>
            <person name="Ndunguru J."/>
            <person name="Mkamilo G."/>
            <person name="Bart R.S."/>
            <person name="Setter T.L."/>
            <person name="Gleadow R.M."/>
            <person name="Kulakow P."/>
            <person name="Ferguson M.E."/>
            <person name="Rounsley S."/>
            <person name="Rokhsar D.S."/>
        </authorList>
    </citation>
    <scope>NUCLEOTIDE SEQUENCE [LARGE SCALE GENOMIC DNA]</scope>
    <source>
        <strain evidence="4">cv. AM560-2</strain>
    </source>
</reference>
<evidence type="ECO:0000256" key="1">
    <source>
        <dbReference type="SAM" id="Coils"/>
    </source>
</evidence>
<evidence type="ECO:0000313" key="3">
    <source>
        <dbReference type="EMBL" id="OAY42961.1"/>
    </source>
</evidence>
<dbReference type="PANTHER" id="PTHR34564:SF10">
    <property type="entry name" value="HYALURONAN MEDIATED MOTILITY RECEPTOR-LIKE PROTEIN"/>
    <property type="match status" value="1"/>
</dbReference>
<keyword evidence="4" id="KW-1185">Reference proteome</keyword>
<gene>
    <name evidence="3" type="ORF">MANES_08G030600v8</name>
</gene>
<dbReference type="OMA" id="QCRSENI"/>
<comment type="caution">
    <text evidence="3">The sequence shown here is derived from an EMBL/GenBank/DDBJ whole genome shotgun (WGS) entry which is preliminary data.</text>
</comment>
<protein>
    <submittedName>
        <fullName evidence="3">Uncharacterized protein</fullName>
    </submittedName>
</protein>
<keyword evidence="1" id="KW-0175">Coiled coil</keyword>
<organism evidence="3 4">
    <name type="scientific">Manihot esculenta</name>
    <name type="common">Cassava</name>
    <name type="synonym">Jatropha manihot</name>
    <dbReference type="NCBI Taxonomy" id="3983"/>
    <lineage>
        <taxon>Eukaryota</taxon>
        <taxon>Viridiplantae</taxon>
        <taxon>Streptophyta</taxon>
        <taxon>Embryophyta</taxon>
        <taxon>Tracheophyta</taxon>
        <taxon>Spermatophyta</taxon>
        <taxon>Magnoliopsida</taxon>
        <taxon>eudicotyledons</taxon>
        <taxon>Gunneridae</taxon>
        <taxon>Pentapetalae</taxon>
        <taxon>rosids</taxon>
        <taxon>fabids</taxon>
        <taxon>Malpighiales</taxon>
        <taxon>Euphorbiaceae</taxon>
        <taxon>Crotonoideae</taxon>
        <taxon>Manihoteae</taxon>
        <taxon>Manihot</taxon>
    </lineage>
</organism>
<dbReference type="AlphaFoldDB" id="A0A2C9VD04"/>
<feature type="coiled-coil region" evidence="1">
    <location>
        <begin position="55"/>
        <end position="82"/>
    </location>
</feature>
<dbReference type="PANTHER" id="PTHR34564">
    <property type="entry name" value="PEPTIDYL-PROLYL CIS-TRANS ISOMERASE G"/>
    <property type="match status" value="1"/>
</dbReference>